<dbReference type="GO" id="GO:0016989">
    <property type="term" value="F:sigma factor antagonist activity"/>
    <property type="evidence" value="ECO:0007669"/>
    <property type="project" value="TreeGrafter"/>
</dbReference>
<reference evidence="3 4" key="1">
    <citation type="submission" date="2019-09" db="EMBL/GenBank/DDBJ databases">
        <authorList>
            <person name="Chandra G."/>
            <person name="Truman W A."/>
        </authorList>
    </citation>
    <scope>NUCLEOTIDE SEQUENCE [LARGE SCALE GENOMIC DNA]</scope>
    <source>
        <strain evidence="3">PS723</strain>
    </source>
</reference>
<dbReference type="EMBL" id="CABVHY010000001">
    <property type="protein sequence ID" value="VVN67063.1"/>
    <property type="molecule type" value="Genomic_DNA"/>
</dbReference>
<dbReference type="InterPro" id="IPR012373">
    <property type="entry name" value="Ferrdict_sens_TM"/>
</dbReference>
<dbReference type="Proteomes" id="UP000379480">
    <property type="component" value="Unassembled WGS sequence"/>
</dbReference>
<organism evidence="3 4">
    <name type="scientific">Pseudomonas fluorescens</name>
    <dbReference type="NCBI Taxonomy" id="294"/>
    <lineage>
        <taxon>Bacteria</taxon>
        <taxon>Pseudomonadati</taxon>
        <taxon>Pseudomonadota</taxon>
        <taxon>Gammaproteobacteria</taxon>
        <taxon>Pseudomonadales</taxon>
        <taxon>Pseudomonadaceae</taxon>
        <taxon>Pseudomonas</taxon>
    </lineage>
</organism>
<gene>
    <name evidence="3" type="primary">fecR_1</name>
    <name evidence="3" type="ORF">PS723_00164</name>
</gene>
<dbReference type="InterPro" id="IPR032623">
    <property type="entry name" value="FecR_N"/>
</dbReference>
<feature type="domain" description="FecR protein" evidence="1">
    <location>
        <begin position="116"/>
        <end position="204"/>
    </location>
</feature>
<feature type="domain" description="FecR N-terminal" evidence="2">
    <location>
        <begin position="14"/>
        <end position="56"/>
    </location>
</feature>
<evidence type="ECO:0000259" key="1">
    <source>
        <dbReference type="Pfam" id="PF04773"/>
    </source>
</evidence>
<dbReference type="PANTHER" id="PTHR30273">
    <property type="entry name" value="PERIPLASMIC SIGNAL SENSOR AND SIGMA FACTOR ACTIVATOR FECR-RELATED"/>
    <property type="match status" value="1"/>
</dbReference>
<dbReference type="RefSeq" id="WP_150801794.1">
    <property type="nucleotide sequence ID" value="NZ_CABVHY010000001.1"/>
</dbReference>
<dbReference type="PIRSF" id="PIRSF018266">
    <property type="entry name" value="FecR"/>
    <property type="match status" value="1"/>
</dbReference>
<proteinExistence type="predicted"/>
<evidence type="ECO:0000259" key="2">
    <source>
        <dbReference type="Pfam" id="PF16220"/>
    </source>
</evidence>
<sequence>MPNPEVSPGQAHVDQAIDWLVQLRYNQPSTQTEQDFRRWLERHPHNALAWAHVEAMSEEFAGLPRDLSRRTLEGTQRRRISRRDSLKLLGVVTAASSLGWIGRDQLGLSSLMAEKHTATGERRTYHTDDGSQIQLNTASAIDLRFDTDLRALSLVRGEVAIDTGTDPRPFRVTTRDGVLQTLNSRLLVRERPEGTFLAVRQGDVTLQGDNGKTLSIARPGEQLLLTANGQVRPVISHGDPWGWSEGVLSVQQMPLGEFIAELSRYRPGMLRCTDEVAGLKVFGTYQLADTDQILALIAKALPIRIDYRTRYWVSVSHA</sequence>
<dbReference type="Pfam" id="PF16220">
    <property type="entry name" value="DUF4880"/>
    <property type="match status" value="1"/>
</dbReference>
<dbReference type="OrthoDB" id="1099576at2"/>
<dbReference type="InterPro" id="IPR006860">
    <property type="entry name" value="FecR"/>
</dbReference>
<dbReference type="Gene3D" id="2.60.120.1440">
    <property type="match status" value="1"/>
</dbReference>
<evidence type="ECO:0000313" key="3">
    <source>
        <dbReference type="EMBL" id="VVN67063.1"/>
    </source>
</evidence>
<name>A0A5E6ZSY7_PSEFL</name>
<accession>A0A5E6ZSY7</accession>
<protein>
    <submittedName>
        <fullName evidence="3">Protein FecR</fullName>
    </submittedName>
</protein>
<dbReference type="AlphaFoldDB" id="A0A5E6ZSY7"/>
<dbReference type="PANTHER" id="PTHR30273:SF2">
    <property type="entry name" value="PROTEIN FECR"/>
    <property type="match status" value="1"/>
</dbReference>
<evidence type="ECO:0000313" key="4">
    <source>
        <dbReference type="Proteomes" id="UP000379480"/>
    </source>
</evidence>
<dbReference type="Pfam" id="PF04773">
    <property type="entry name" value="FecR"/>
    <property type="match status" value="1"/>
</dbReference>